<evidence type="ECO:0000256" key="2">
    <source>
        <dbReference type="RuleBase" id="RU003651"/>
    </source>
</evidence>
<dbReference type="Pfam" id="PF00004">
    <property type="entry name" value="AAA"/>
    <property type="match status" value="2"/>
</dbReference>
<comment type="caution">
    <text evidence="6">The sequence shown here is derived from an EMBL/GenBank/DDBJ whole genome shotgun (WGS) entry which is preliminary data.</text>
</comment>
<accession>A0AB34JA56</accession>
<dbReference type="GO" id="GO:0016887">
    <property type="term" value="F:ATP hydrolysis activity"/>
    <property type="evidence" value="ECO:0007669"/>
    <property type="project" value="InterPro"/>
</dbReference>
<dbReference type="AlphaFoldDB" id="A0AB34JA56"/>
<dbReference type="SMART" id="SM00382">
    <property type="entry name" value="AAA"/>
    <property type="match status" value="1"/>
</dbReference>
<dbReference type="InterPro" id="IPR003959">
    <property type="entry name" value="ATPase_AAA_core"/>
</dbReference>
<gene>
    <name evidence="6" type="ORF">AB1Y20_002102</name>
</gene>
<proteinExistence type="inferred from homology"/>
<evidence type="ECO:0000313" key="7">
    <source>
        <dbReference type="Proteomes" id="UP001515480"/>
    </source>
</evidence>
<dbReference type="InterPro" id="IPR003960">
    <property type="entry name" value="ATPase_AAA_CS"/>
</dbReference>
<feature type="compositionally biased region" description="Low complexity" evidence="3">
    <location>
        <begin position="402"/>
        <end position="411"/>
    </location>
</feature>
<protein>
    <recommendedName>
        <fullName evidence="5">AAA+ ATPase domain-containing protein</fullName>
    </recommendedName>
</protein>
<feature type="region of interest" description="Disordered" evidence="3">
    <location>
        <begin position="125"/>
        <end position="145"/>
    </location>
</feature>
<dbReference type="Gene3D" id="3.40.50.300">
    <property type="entry name" value="P-loop containing nucleotide triphosphate hydrolases"/>
    <property type="match status" value="1"/>
</dbReference>
<keyword evidence="4" id="KW-1133">Transmembrane helix</keyword>
<dbReference type="Proteomes" id="UP001515480">
    <property type="component" value="Unassembled WGS sequence"/>
</dbReference>
<sequence>MANAVPMDDLTTQFGLISSLRTGNMIIDMLIAVAIPMFFGGLATVLREASPKLRSFASILAKRGEVERTVCFERRVNAWGYSAGAQGQDHLLQKALMMYASKHSSHPKGISAQQHGMLTLTELPAKQQKKDASSKQEEYYDSDDERAGGVTELTNMEVSTMPPLATWIDVGDGLQLRKTREDGDGDEKSQVRKESTTITLRASGKGATERINAYVDRAYAWYKGTLEEERDEKRYMFMMLHMPPVKSDEDKGSAVRLYKRYELSNEKTFESLFFPDKKELLYLLDHFQKKSGKFAIPGFPHKLGLLLYGPPGTGKTSLIKAIAHHTKRHIVSVPLSKIKTNQELMDVMFDQSFRCVNTSKSKNDDDSEISVALTFKKVIFVMEDVDAASKVVQRRAPKPEATTTTVTTKVTRGASHAHDGEHLPSRRSSAADTPLLRPSKSPSVRAPAPLVVPEEGEVVEEAEVVEEEKVVVVEKSAAESGVMSTVSKYDKLYEIEDKLDLAGLLNVLDGVVDSPNRIVIMTTNHPEKLDPALIRPGRINKQVLMGYLYPDQALEMVRHYFGDVTEEQAKRFRMRFIPNVFTPAQVEQLCAEHDTVEDFLVGLDGLKANQY</sequence>
<feature type="region of interest" description="Disordered" evidence="3">
    <location>
        <begin position="393"/>
        <end position="448"/>
    </location>
</feature>
<dbReference type="SUPFAM" id="SSF52540">
    <property type="entry name" value="P-loop containing nucleoside triphosphate hydrolases"/>
    <property type="match status" value="1"/>
</dbReference>
<feature type="domain" description="AAA+ ATPase" evidence="5">
    <location>
        <begin position="301"/>
        <end position="550"/>
    </location>
</feature>
<reference evidence="6 7" key="1">
    <citation type="journal article" date="2024" name="Science">
        <title>Giant polyketide synthase enzymes in the biosynthesis of giant marine polyether toxins.</title>
        <authorList>
            <person name="Fallon T.R."/>
            <person name="Shende V.V."/>
            <person name="Wierzbicki I.H."/>
            <person name="Pendleton A.L."/>
            <person name="Watervoot N.F."/>
            <person name="Auber R.P."/>
            <person name="Gonzalez D.J."/>
            <person name="Wisecaver J.H."/>
            <person name="Moore B.S."/>
        </authorList>
    </citation>
    <scope>NUCLEOTIDE SEQUENCE [LARGE SCALE GENOMIC DNA]</scope>
    <source>
        <strain evidence="6 7">12B1</strain>
    </source>
</reference>
<evidence type="ECO:0000256" key="1">
    <source>
        <dbReference type="ARBA" id="ARBA00007448"/>
    </source>
</evidence>
<evidence type="ECO:0000259" key="5">
    <source>
        <dbReference type="SMART" id="SM00382"/>
    </source>
</evidence>
<dbReference type="InterPro" id="IPR027417">
    <property type="entry name" value="P-loop_NTPase"/>
</dbReference>
<keyword evidence="4" id="KW-0812">Transmembrane</keyword>
<keyword evidence="2" id="KW-0067">ATP-binding</keyword>
<keyword evidence="4" id="KW-0472">Membrane</keyword>
<keyword evidence="7" id="KW-1185">Reference proteome</keyword>
<comment type="similarity">
    <text evidence="1">Belongs to the AAA ATPase family. BCS1 subfamily.</text>
</comment>
<dbReference type="PANTHER" id="PTHR23070">
    <property type="entry name" value="BCS1 AAA-TYPE ATPASE"/>
    <property type="match status" value="1"/>
</dbReference>
<feature type="compositionally biased region" description="Basic and acidic residues" evidence="3">
    <location>
        <begin position="128"/>
        <end position="138"/>
    </location>
</feature>
<dbReference type="GO" id="GO:0005524">
    <property type="term" value="F:ATP binding"/>
    <property type="evidence" value="ECO:0007669"/>
    <property type="project" value="UniProtKB-KW"/>
</dbReference>
<name>A0AB34JA56_PRYPA</name>
<dbReference type="InterPro" id="IPR003593">
    <property type="entry name" value="AAA+_ATPase"/>
</dbReference>
<evidence type="ECO:0000313" key="6">
    <source>
        <dbReference type="EMBL" id="KAL1515478.1"/>
    </source>
</evidence>
<evidence type="ECO:0000256" key="4">
    <source>
        <dbReference type="SAM" id="Phobius"/>
    </source>
</evidence>
<feature type="transmembrane region" description="Helical" evidence="4">
    <location>
        <begin position="25"/>
        <end position="46"/>
    </location>
</feature>
<dbReference type="InterPro" id="IPR050747">
    <property type="entry name" value="Mitochondrial_chaperone_BCS1"/>
</dbReference>
<organism evidence="6 7">
    <name type="scientific">Prymnesium parvum</name>
    <name type="common">Toxic golden alga</name>
    <dbReference type="NCBI Taxonomy" id="97485"/>
    <lineage>
        <taxon>Eukaryota</taxon>
        <taxon>Haptista</taxon>
        <taxon>Haptophyta</taxon>
        <taxon>Prymnesiophyceae</taxon>
        <taxon>Prymnesiales</taxon>
        <taxon>Prymnesiaceae</taxon>
        <taxon>Prymnesium</taxon>
    </lineage>
</organism>
<keyword evidence="2" id="KW-0547">Nucleotide-binding</keyword>
<dbReference type="EMBL" id="JBGBPQ010000011">
    <property type="protein sequence ID" value="KAL1515478.1"/>
    <property type="molecule type" value="Genomic_DNA"/>
</dbReference>
<dbReference type="PROSITE" id="PS00674">
    <property type="entry name" value="AAA"/>
    <property type="match status" value="1"/>
</dbReference>
<evidence type="ECO:0000256" key="3">
    <source>
        <dbReference type="SAM" id="MobiDB-lite"/>
    </source>
</evidence>